<dbReference type="PANTHER" id="PTHR10353:SF27">
    <property type="entry name" value="BETA-GLUCOSIDASE 47"/>
    <property type="match status" value="1"/>
</dbReference>
<dbReference type="PRINTS" id="PR00131">
    <property type="entry name" value="GLHYDRLASE1"/>
</dbReference>
<dbReference type="FunCoup" id="A0A1U8ANI9">
    <property type="interactions" value="283"/>
</dbReference>
<dbReference type="InterPro" id="IPR017853">
    <property type="entry name" value="GH"/>
</dbReference>
<accession>A0A1U8ANI9</accession>
<dbReference type="Pfam" id="PF23622">
    <property type="entry name" value="LRR_At1g61320_AtMIF1"/>
    <property type="match status" value="1"/>
</dbReference>
<feature type="domain" description="F-box" evidence="4">
    <location>
        <begin position="16"/>
        <end position="50"/>
    </location>
</feature>
<evidence type="ECO:0000313" key="7">
    <source>
        <dbReference type="RefSeq" id="XP_010267718.1"/>
    </source>
</evidence>
<dbReference type="InterPro" id="IPR036047">
    <property type="entry name" value="F-box-like_dom_sf"/>
</dbReference>
<proteinExistence type="inferred from homology"/>
<evidence type="ECO:0000256" key="3">
    <source>
        <dbReference type="SAM" id="Phobius"/>
    </source>
</evidence>
<sequence>MGRRRPRRRFDPLSYLGESILVIIISLLPFKEAVRTSVLSKRWNQVWRHTRSIEFDESFFIASDVQTQGRKSSSPSTRKLTARREVLFKFSQQWICHYRQPKVDKFRLSFCWSNKLRLKRRLEVEQWIRFAVDRHVVEIDLDFSDPAWIRDRPENHRAPFRLPSSVYQCRMLQSLKLSACGFQGFRNFNELRTLSVEWKKLTWPWLRAILTNCRMLENLKLKKCKNLNVLNISENITSIRTLVIEDCSPLRDGISISTLYLQSFKYFGLVQSFYLESLRQFWGAELEFGYKDEFDEVGKQLCDLLHAGNMDASIRSTYEMQEKGEKLEDGVDITKRTHVLAKATGRQRSRGTEVSDVFDRMISLSVNIPIWTRSKMVPHVDIKINQFEGAFLSDGKGLNNWDVFSHKPGNIVDGSNGDIAVDHYHRYLEDIELMQSLGVNSYRFSISWARILPKGRFGERNRQGIDHYNNLINALLRKGIEPFVTLNHYDIPQELEDRYGAWLSPDIQDDFGYLADVCFEAFGDRVKYWTTFNEPNVVAVRGYRSGIHPPSRCSASFGNCLHGDSKTEPFIVAHNIILSHAIAVNIYRTRYQKKQGGSIGIVMNAIWFEPLTNSPADRLAAERAQSFYLNWFLDPIIFGKYPPEMHEILGSILPEFSRNEWEILQTGLDFIGINHYTSLYVKDCISSMCKPGTGGSKTEGLAIRTGRKDGVPIGEPTGMDWFYVHPQGMEKIIIYVKERYNNTPIFITENGYGEENNASFSTENFQYDIKRVNYLNGYLSALQRAMRKGADVRGYFIWSLLDNFEWICGYTKRFGLYHVDYKTMERTPKLSATWYKQFIARQKPIKAIIPLSNQEFS</sequence>
<dbReference type="InterPro" id="IPR001810">
    <property type="entry name" value="F-box_dom"/>
</dbReference>
<feature type="domain" description="At1g61320/AtMIF1 LRR" evidence="5">
    <location>
        <begin position="103"/>
        <end position="273"/>
    </location>
</feature>
<dbReference type="Pfam" id="PF00646">
    <property type="entry name" value="F-box"/>
    <property type="match status" value="1"/>
</dbReference>
<keyword evidence="6" id="KW-1185">Reference proteome</keyword>
<dbReference type="SUPFAM" id="SSF81383">
    <property type="entry name" value="F-box domain"/>
    <property type="match status" value="1"/>
</dbReference>
<evidence type="ECO:0000313" key="6">
    <source>
        <dbReference type="Proteomes" id="UP000189703"/>
    </source>
</evidence>
<dbReference type="KEGG" id="nnu:104604855"/>
<dbReference type="Pfam" id="PF00232">
    <property type="entry name" value="Glyco_hydro_1"/>
    <property type="match status" value="1"/>
</dbReference>
<evidence type="ECO:0000259" key="5">
    <source>
        <dbReference type="Pfam" id="PF23622"/>
    </source>
</evidence>
<dbReference type="GeneID" id="104604855"/>
<dbReference type="eggNOG" id="KOG0626">
    <property type="taxonomic scope" value="Eukaryota"/>
</dbReference>
<evidence type="ECO:0000259" key="4">
    <source>
        <dbReference type="Pfam" id="PF00646"/>
    </source>
</evidence>
<dbReference type="GO" id="GO:0008422">
    <property type="term" value="F:beta-glucosidase activity"/>
    <property type="evidence" value="ECO:0000318"/>
    <property type="project" value="GO_Central"/>
</dbReference>
<gene>
    <name evidence="7" type="primary">LOC104604855</name>
</gene>
<dbReference type="SUPFAM" id="SSF52047">
    <property type="entry name" value="RNI-like"/>
    <property type="match status" value="1"/>
</dbReference>
<keyword evidence="3" id="KW-0812">Transmembrane</keyword>
<keyword evidence="2" id="KW-0378">Hydrolase</keyword>
<dbReference type="AlphaFoldDB" id="A0A1U8ANI9"/>
<dbReference type="CDD" id="cd22160">
    <property type="entry name" value="F-box_AtFBL13-like"/>
    <property type="match status" value="1"/>
</dbReference>
<dbReference type="Gene3D" id="3.20.20.80">
    <property type="entry name" value="Glycosidases"/>
    <property type="match status" value="1"/>
</dbReference>
<dbReference type="FunFam" id="3.20.20.80:FF:000020">
    <property type="entry name" value="Beta-glucosidase 12"/>
    <property type="match status" value="1"/>
</dbReference>
<keyword evidence="3" id="KW-1133">Transmembrane helix</keyword>
<keyword evidence="3" id="KW-0472">Membrane</keyword>
<dbReference type="InterPro" id="IPR053781">
    <property type="entry name" value="F-box_AtFBL13-like"/>
</dbReference>
<dbReference type="InterPro" id="IPR001360">
    <property type="entry name" value="Glyco_hydro_1"/>
</dbReference>
<feature type="transmembrane region" description="Helical" evidence="3">
    <location>
        <begin position="12"/>
        <end position="30"/>
    </location>
</feature>
<name>A0A1U8ANI9_NELNU</name>
<dbReference type="Proteomes" id="UP000189703">
    <property type="component" value="Unplaced"/>
</dbReference>
<evidence type="ECO:0000256" key="2">
    <source>
        <dbReference type="ARBA" id="ARBA00022801"/>
    </source>
</evidence>
<protein>
    <submittedName>
        <fullName evidence="7">Beta-glucosidase 46 isoform X1</fullName>
    </submittedName>
</protein>
<dbReference type="InParanoid" id="A0A1U8ANI9"/>
<dbReference type="STRING" id="4432.A0A1U8ANI9"/>
<reference evidence="7" key="1">
    <citation type="submission" date="2025-08" db="UniProtKB">
        <authorList>
            <consortium name="RefSeq"/>
        </authorList>
    </citation>
    <scope>IDENTIFICATION</scope>
</reference>
<dbReference type="Gene3D" id="3.80.10.10">
    <property type="entry name" value="Ribonuclease Inhibitor"/>
    <property type="match status" value="1"/>
</dbReference>
<dbReference type="PANTHER" id="PTHR10353">
    <property type="entry name" value="GLYCOSYL HYDROLASE"/>
    <property type="match status" value="1"/>
</dbReference>
<comment type="similarity">
    <text evidence="1">Belongs to the glycosyl hydrolase 1 family.</text>
</comment>
<dbReference type="SUPFAM" id="SSF51445">
    <property type="entry name" value="(Trans)glycosidases"/>
    <property type="match status" value="1"/>
</dbReference>
<dbReference type="GO" id="GO:0005975">
    <property type="term" value="P:carbohydrate metabolic process"/>
    <property type="evidence" value="ECO:0007669"/>
    <property type="project" value="InterPro"/>
</dbReference>
<dbReference type="OrthoDB" id="65569at2759"/>
<organism evidence="6 7">
    <name type="scientific">Nelumbo nucifera</name>
    <name type="common">Sacred lotus</name>
    <dbReference type="NCBI Taxonomy" id="4432"/>
    <lineage>
        <taxon>Eukaryota</taxon>
        <taxon>Viridiplantae</taxon>
        <taxon>Streptophyta</taxon>
        <taxon>Embryophyta</taxon>
        <taxon>Tracheophyta</taxon>
        <taxon>Spermatophyta</taxon>
        <taxon>Magnoliopsida</taxon>
        <taxon>Proteales</taxon>
        <taxon>Nelumbonaceae</taxon>
        <taxon>Nelumbo</taxon>
    </lineage>
</organism>
<dbReference type="RefSeq" id="XP_010267718.1">
    <property type="nucleotide sequence ID" value="XM_010269416.2"/>
</dbReference>
<evidence type="ECO:0000256" key="1">
    <source>
        <dbReference type="ARBA" id="ARBA00010838"/>
    </source>
</evidence>
<dbReference type="InterPro" id="IPR032675">
    <property type="entry name" value="LRR_dom_sf"/>
</dbReference>
<dbReference type="InterPro" id="IPR055357">
    <property type="entry name" value="LRR_At1g61320_AtMIF1"/>
</dbReference>